<reference evidence="2 3" key="1">
    <citation type="journal article" date="2012" name="Eukaryot. Cell">
        <title>Genome sequence of the fungus Glarea lozoyensis: the first genome sequence of a species from the Helotiaceae family.</title>
        <authorList>
            <person name="Youssar L."/>
            <person name="Gruening B.A."/>
            <person name="Erxleben A."/>
            <person name="Guenther S."/>
            <person name="Huettel W."/>
        </authorList>
    </citation>
    <scope>NUCLEOTIDE SEQUENCE [LARGE SCALE GENOMIC DNA]</scope>
    <source>
        <strain evidence="3">ATCC 74030 / MF5533</strain>
    </source>
</reference>
<feature type="coiled-coil region" evidence="1">
    <location>
        <begin position="175"/>
        <end position="234"/>
    </location>
</feature>
<gene>
    <name evidence="2" type="ORF">M7I_6258</name>
</gene>
<accession>H0EU30</accession>
<dbReference type="InParanoid" id="H0EU30"/>
<evidence type="ECO:0000256" key="1">
    <source>
        <dbReference type="SAM" id="Coils"/>
    </source>
</evidence>
<comment type="caution">
    <text evidence="2">The sequence shown here is derived from an EMBL/GenBank/DDBJ whole genome shotgun (WGS) entry which is preliminary data.</text>
</comment>
<keyword evidence="1" id="KW-0175">Coiled coil</keyword>
<evidence type="ECO:0000313" key="3">
    <source>
        <dbReference type="Proteomes" id="UP000005446"/>
    </source>
</evidence>
<organism evidence="2 3">
    <name type="scientific">Glarea lozoyensis (strain ATCC 74030 / MF5533)</name>
    <dbReference type="NCBI Taxonomy" id="1104152"/>
    <lineage>
        <taxon>Eukaryota</taxon>
        <taxon>Fungi</taxon>
        <taxon>Dikarya</taxon>
        <taxon>Ascomycota</taxon>
        <taxon>Pezizomycotina</taxon>
        <taxon>Leotiomycetes</taxon>
        <taxon>Helotiales</taxon>
        <taxon>Helotiaceae</taxon>
        <taxon>Glarea</taxon>
    </lineage>
</organism>
<protein>
    <submittedName>
        <fullName evidence="2">Uncharacterized protein</fullName>
    </submittedName>
</protein>
<dbReference type="Proteomes" id="UP000005446">
    <property type="component" value="Unassembled WGS sequence"/>
</dbReference>
<dbReference type="AlphaFoldDB" id="H0EU30"/>
<keyword evidence="3" id="KW-1185">Reference proteome</keyword>
<proteinExistence type="predicted"/>
<name>H0EU30_GLAL7</name>
<sequence>MDLYGHDVYLSDFLPRGVLPSYRCVLDRSNQPEGYFTAFIDLVCCDKAFNRHPELVSLAVEYSAIIKVWDKVAAKKNLRSMAEYRRQIGMSMTDLWWSVLGIVQSDLHHAGVPFVQYELTIHDAKKNKERGIIRDREPFEEVPHSSPQGQEQIVMPAMDAWEDWDEFEQDPMAELIKLRQDKSKAEAEIVSLNEQIEAVEAKHDKNINEIEAKLASVTAEKDVFEKELADCRREIKSLLPVPIGPIEKRRKISPTAVDVLASDKWQTTINEQANLLRLFIPFDGLSVRSLNINLNDIFKPGLSWANFQRYHEKYPANRKLNFKCLRSILKNGPNVPDCGVAECETCGYECVQVKTEDGVIWTRIVRRNLA</sequence>
<dbReference type="OrthoDB" id="10325407at2759"/>
<evidence type="ECO:0000313" key="2">
    <source>
        <dbReference type="EMBL" id="EHK97919.1"/>
    </source>
</evidence>
<dbReference type="EMBL" id="AGUE01000168">
    <property type="protein sequence ID" value="EHK97919.1"/>
    <property type="molecule type" value="Genomic_DNA"/>
</dbReference>
<dbReference type="HOGENOM" id="CLU_038176_0_0_1"/>